<accession>A0A0M3I3R3</accession>
<dbReference type="GO" id="GO:0005524">
    <property type="term" value="F:ATP binding"/>
    <property type="evidence" value="ECO:0007669"/>
    <property type="project" value="InterPro"/>
</dbReference>
<organism evidence="2 3">
    <name type="scientific">Ascaris lumbricoides</name>
    <name type="common">Giant roundworm</name>
    <dbReference type="NCBI Taxonomy" id="6252"/>
    <lineage>
        <taxon>Eukaryota</taxon>
        <taxon>Metazoa</taxon>
        <taxon>Ecdysozoa</taxon>
        <taxon>Nematoda</taxon>
        <taxon>Chromadorea</taxon>
        <taxon>Rhabditida</taxon>
        <taxon>Spirurina</taxon>
        <taxon>Ascaridomorpha</taxon>
        <taxon>Ascaridoidea</taxon>
        <taxon>Ascarididae</taxon>
        <taxon>Ascaris</taxon>
    </lineage>
</organism>
<dbReference type="InterPro" id="IPR027417">
    <property type="entry name" value="P-loop_NTPase"/>
</dbReference>
<sequence length="483" mass="55085">MLQANGSKWDGCIKLSSQLIHFGRFDLHKQREEYGRIVKMQKMLRELGASGKEPSEELHLDLPEGENIGKVALDIDTACVIVQTWERVYQSIARYSYLREVRQKAADLYMAEKPIDPLKAIVMIQARTRGLLTRKAVNGMRNAELNVLGMSVESLLRSSIDARASSPCNIGSVIVSEEQLMKLRTSLAEVLIDMHETYFSRAPEFYRTYKIPKRKDEKRENMYHDLLIADIIKHHQNAEVISLNDLISFDVSAKIGTSEIIFNIRDIIYCTTVIPHMLMPWKVSSVIRRPLLLIGEEKAGKTAWCCAIAKQCAAAHICISAKNLAIKGAKKVRHAIEQFAKRDGYCVVEIDRLEMFTSSKKRKSTQKTILCSLFEELKRINAQVIGSSRSVDIDEDIAAFFPNIIRLSNPDHLARFQLICDRLSRRLENERLPKIPPRLTDFCKVTRRMNCGATVARVIVSTTKHHRVTGFLVLKNFYVKSHE</sequence>
<name>A0A0M3I3R3_ASCLU</name>
<dbReference type="PANTHER" id="PTHR14690">
    <property type="entry name" value="IQ MOTIF CONTAINING WITH AAA DOMAIN 1"/>
    <property type="match status" value="1"/>
</dbReference>
<evidence type="ECO:0000259" key="1">
    <source>
        <dbReference type="Pfam" id="PF00004"/>
    </source>
</evidence>
<dbReference type="WBParaSite" id="ALUE_0001131901-mRNA-1">
    <property type="protein sequence ID" value="ALUE_0001131901-mRNA-1"/>
    <property type="gene ID" value="ALUE_0001131901"/>
</dbReference>
<dbReference type="InterPro" id="IPR003959">
    <property type="entry name" value="ATPase_AAA_core"/>
</dbReference>
<dbReference type="AlphaFoldDB" id="A0A0M3I3R3"/>
<feature type="domain" description="ATPase AAA-type core" evidence="1">
    <location>
        <begin position="291"/>
        <end position="391"/>
    </location>
</feature>
<evidence type="ECO:0000313" key="2">
    <source>
        <dbReference type="Proteomes" id="UP000036681"/>
    </source>
</evidence>
<dbReference type="SUPFAM" id="SSF52540">
    <property type="entry name" value="P-loop containing nucleoside triphosphate hydrolases"/>
    <property type="match status" value="1"/>
</dbReference>
<dbReference type="Gene3D" id="1.20.5.190">
    <property type="match status" value="1"/>
</dbReference>
<dbReference type="Pfam" id="PF00004">
    <property type="entry name" value="AAA"/>
    <property type="match status" value="1"/>
</dbReference>
<evidence type="ECO:0000313" key="3">
    <source>
        <dbReference type="WBParaSite" id="ALUE_0001131901-mRNA-1"/>
    </source>
</evidence>
<dbReference type="UniPathway" id="UPA00792"/>
<proteinExistence type="predicted"/>
<dbReference type="PROSITE" id="PS50096">
    <property type="entry name" value="IQ"/>
    <property type="match status" value="1"/>
</dbReference>
<dbReference type="Gene3D" id="3.40.50.300">
    <property type="entry name" value="P-loop containing nucleotide triphosphate hydrolases"/>
    <property type="match status" value="1"/>
</dbReference>
<dbReference type="InterPro" id="IPR052267">
    <property type="entry name" value="N-DRC_Component"/>
</dbReference>
<dbReference type="Proteomes" id="UP000036681">
    <property type="component" value="Unplaced"/>
</dbReference>
<dbReference type="GO" id="GO:0016887">
    <property type="term" value="F:ATP hydrolysis activity"/>
    <property type="evidence" value="ECO:0007669"/>
    <property type="project" value="InterPro"/>
</dbReference>
<dbReference type="Gene3D" id="1.10.8.60">
    <property type="match status" value="1"/>
</dbReference>
<reference evidence="3" key="1">
    <citation type="submission" date="2017-02" db="UniProtKB">
        <authorList>
            <consortium name="WormBaseParasite"/>
        </authorList>
    </citation>
    <scope>IDENTIFICATION</scope>
</reference>
<keyword evidence="2" id="KW-1185">Reference proteome</keyword>
<dbReference type="PANTHER" id="PTHR14690:SF0">
    <property type="entry name" value="IQ MOTIF CONTAINING WITH AAA DOMAIN 1"/>
    <property type="match status" value="1"/>
</dbReference>
<protein>
    <submittedName>
        <fullName evidence="3">Gluconokinase</fullName>
    </submittedName>
</protein>